<feature type="compositionally biased region" description="Low complexity" evidence="1">
    <location>
        <begin position="1132"/>
        <end position="1156"/>
    </location>
</feature>
<protein>
    <submittedName>
        <fullName evidence="3">Uncharacterized protein</fullName>
    </submittedName>
</protein>
<keyword evidence="2" id="KW-1133">Transmembrane helix</keyword>
<feature type="compositionally biased region" description="Pro residues" evidence="1">
    <location>
        <begin position="1114"/>
        <end position="1131"/>
    </location>
</feature>
<keyword evidence="2" id="KW-0472">Membrane</keyword>
<evidence type="ECO:0000256" key="2">
    <source>
        <dbReference type="SAM" id="Phobius"/>
    </source>
</evidence>
<gene>
    <name evidence="3" type="ORF">NET02_14290</name>
</gene>
<evidence type="ECO:0000313" key="4">
    <source>
        <dbReference type="Proteomes" id="UP001165306"/>
    </source>
</evidence>
<evidence type="ECO:0000313" key="3">
    <source>
        <dbReference type="EMBL" id="MCM8750319.1"/>
    </source>
</evidence>
<keyword evidence="2" id="KW-0812">Transmembrane</keyword>
<keyword evidence="4" id="KW-1185">Reference proteome</keyword>
<feature type="region of interest" description="Disordered" evidence="1">
    <location>
        <begin position="1104"/>
        <end position="1183"/>
    </location>
</feature>
<dbReference type="Proteomes" id="UP001165306">
    <property type="component" value="Unassembled WGS sequence"/>
</dbReference>
<reference evidence="3" key="1">
    <citation type="submission" date="2022-06" db="EMBL/GenBank/DDBJ databases">
        <title>CFH 74404 Thermomicrobiaceae sp.</title>
        <authorList>
            <person name="Ming H."/>
            <person name="Li W.-J."/>
            <person name="Zhao Z."/>
        </authorList>
    </citation>
    <scope>NUCLEOTIDE SEQUENCE</scope>
    <source>
        <strain evidence="3">CFH 74404</strain>
    </source>
</reference>
<dbReference type="AlphaFoldDB" id="A0AA41WC00"/>
<organism evidence="3 4">
    <name type="scientific">Thermalbibacter longus</name>
    <dbReference type="NCBI Taxonomy" id="2951981"/>
    <lineage>
        <taxon>Bacteria</taxon>
        <taxon>Pseudomonadati</taxon>
        <taxon>Thermomicrobiota</taxon>
        <taxon>Thermomicrobia</taxon>
        <taxon>Thermomicrobiales</taxon>
        <taxon>Thermomicrobiaceae</taxon>
        <taxon>Thermalbibacter</taxon>
    </lineage>
</organism>
<evidence type="ECO:0000256" key="1">
    <source>
        <dbReference type="SAM" id="MobiDB-lite"/>
    </source>
</evidence>
<feature type="transmembrane region" description="Helical" evidence="2">
    <location>
        <begin position="1184"/>
        <end position="1205"/>
    </location>
</feature>
<feature type="compositionally biased region" description="Basic and acidic residues" evidence="1">
    <location>
        <begin position="1104"/>
        <end position="1113"/>
    </location>
</feature>
<name>A0AA41WC00_9BACT</name>
<dbReference type="EMBL" id="JAMSLR010000013">
    <property type="protein sequence ID" value="MCM8750319.1"/>
    <property type="molecule type" value="Genomic_DNA"/>
</dbReference>
<dbReference type="RefSeq" id="WP_284058108.1">
    <property type="nucleotide sequence ID" value="NZ_JAMSLR010000013.1"/>
</dbReference>
<comment type="caution">
    <text evidence="3">The sequence shown here is derived from an EMBL/GenBank/DDBJ whole genome shotgun (WGS) entry which is preliminary data.</text>
</comment>
<proteinExistence type="predicted"/>
<sequence length="1215" mass="129231">MRFSRRRQPQSRSAVAAWASVLLGLSLVLASFVLAVQPTAATGGGQGGTRDVQIEKDWVGGNGTSVTLSITYTDKDGNQQQTTRNCPANDGDCGSEIEDVKVGTTVTITEPSLTGWWTDPASLSCRVRSGNGDQDCTVKNHKLRDVQIRKKWDTDSGAGIGVPSGPVQLEIQSVLGSTTVTCNGTGTTWDCTPTIQAPVGTTVTLSEPSPPAGWAPRSADLSFTVPTSGSGTATHTVENKPVTRKLEVMKQWLTNTPPNQDVQLQVTVDDPGSGSPKQYNLTCKKSNQSTWSCGSVSNVQVGSSVTITEPNPPSGWQPVASTLSFTIPSGSGTYTHTVQNEPQTTGGGGGNGGTTEIEIKQGNFTKSCPQGQQVEWHFVITQIDQESNAPSSITATFQNAGTVTITREKFTGGTAHYTYYTSGSDTLITATATIYEDWNGQFNLSHAKCTGEPTTLKLRFKKVWLGDGQLPGDDVTLTVTVGKTVHTVTCQAQSTSTWTCTPDIDVEPDQEYTVDEPDVPDGWEVTGGTGDFTVPSKCENGVCVHTVTNTAETTPSEEPPYFLRVDKDWDGQAPEGAAPTLTLEVDAVSVTCTAGQNCPSEVIIIEPGDSYSVSETDLPEGWEPDPATVGEFIFDPNALTCETRSEQLGLINVTLVVCTHTVTNRLRTYELSFEKLWQGGAPPDDPITLTITRTRGQTSTQYTATCSGGGDSTTWTCGINEDSAIEIQLGDQLTIEESGLGQEWQADTSTLTLTVDADFLNTCNTDDECTHTVVNQKRGTETRYRIQVAKEWQGGPGGTFTLLLTSSDNQEIHCGAGGEIEPCSNLSIPISVGQSYNVSEYYLPEGWEPDPATVGDFTFDPGNTNDPVTCVEGDPVLEDEILVTTVTCTHTVVNLRQHYEIELVKQWVGGTPPSAAQAGGFELSAGSGENSIVCTWNGTALVCTPETLTVEWGDTFTVTESGLPDNWQNESGLGIIDPSTLQNCATSERLIRCTHTVVNRFQTQPSEEPERTLTLRKQWIGSGRPDSLVIEVTIGSETTEVTCSGSGSLWTCTPTLDLPAGDDVTVVIAEPDVPAGWETTSGTGTFTVEQLCGNAEDCTHTVVNRREQQREENPPSPPSNPPSSPPAPQPPVSEAAPITASPPVSEAAPATATPPTRVSEASPIVGAPPPQVLPKTGRGEGSSGMLWLLTGLGSLLMAAGCGVELHRRSRRGLRA</sequence>
<accession>A0AA41WC00</accession>